<dbReference type="InterPro" id="IPR007395">
    <property type="entry name" value="Zn_peptidase_2"/>
</dbReference>
<dbReference type="Proteomes" id="UP000886861">
    <property type="component" value="Unassembled WGS sequence"/>
</dbReference>
<protein>
    <submittedName>
        <fullName evidence="2">Zinc metallopeptidase</fullName>
    </submittedName>
</protein>
<feature type="transmembrane region" description="Helical" evidence="1">
    <location>
        <begin position="130"/>
        <end position="163"/>
    </location>
</feature>
<feature type="transmembrane region" description="Helical" evidence="1">
    <location>
        <begin position="6"/>
        <end position="23"/>
    </location>
</feature>
<evidence type="ECO:0000313" key="3">
    <source>
        <dbReference type="Proteomes" id="UP000886861"/>
    </source>
</evidence>
<organism evidence="2 3">
    <name type="scientific">Candidatus Caccopulliclostridium gallistercoris</name>
    <dbReference type="NCBI Taxonomy" id="2840719"/>
    <lineage>
        <taxon>Bacteria</taxon>
        <taxon>Bacillati</taxon>
        <taxon>Bacillota</taxon>
        <taxon>Clostridia</taxon>
        <taxon>Candidatus Caccopulliclostridium</taxon>
    </lineage>
</organism>
<gene>
    <name evidence="2" type="ORF">IAA62_02805</name>
</gene>
<proteinExistence type="predicted"/>
<keyword evidence="1" id="KW-0472">Membrane</keyword>
<dbReference type="AlphaFoldDB" id="A0A9D1SYI3"/>
<dbReference type="PANTHER" id="PTHR36434:SF1">
    <property type="entry name" value="MEMBRANE PROTEASE YUGP-RELATED"/>
    <property type="match status" value="1"/>
</dbReference>
<dbReference type="PANTHER" id="PTHR36434">
    <property type="entry name" value="MEMBRANE PROTEASE YUGP-RELATED"/>
    <property type="match status" value="1"/>
</dbReference>
<sequence length="236" mass="25713">MELYYLLGILILPGIIYASIVQGRVSKAFNTYKTVKAVSGLTTAEACKRILECAGVTDVKIVATKGHLTDHYNPKTKTVNLSEEVYNSSSISALGVAAHEVGHAIQHAQGYKALKVRNVLVKVNNICSNLFWVVIIASFFLTIFASVFYSLIFIGVAFILYLLSFIVSVSTYPVEKDASKRALDLLVQNNILDTTEVRGAEVVLKAAAQTYLAGIIVSVLYLARFILAVFLIGNSD</sequence>
<name>A0A9D1SYI3_9FIRM</name>
<reference evidence="2" key="2">
    <citation type="journal article" date="2021" name="PeerJ">
        <title>Extensive microbial diversity within the chicken gut microbiome revealed by metagenomics and culture.</title>
        <authorList>
            <person name="Gilroy R."/>
            <person name="Ravi A."/>
            <person name="Getino M."/>
            <person name="Pursley I."/>
            <person name="Horton D.L."/>
            <person name="Alikhan N.F."/>
            <person name="Baker D."/>
            <person name="Gharbi K."/>
            <person name="Hall N."/>
            <person name="Watson M."/>
            <person name="Adriaenssens E.M."/>
            <person name="Foster-Nyarko E."/>
            <person name="Jarju S."/>
            <person name="Secka A."/>
            <person name="Antonio M."/>
            <person name="Oren A."/>
            <person name="Chaudhuri R.R."/>
            <person name="La Ragione R."/>
            <person name="Hildebrand F."/>
            <person name="Pallen M.J."/>
        </authorList>
    </citation>
    <scope>NUCLEOTIDE SEQUENCE</scope>
    <source>
        <strain evidence="2">CHK186-9395</strain>
    </source>
</reference>
<comment type="caution">
    <text evidence="2">The sequence shown here is derived from an EMBL/GenBank/DDBJ whole genome shotgun (WGS) entry which is preliminary data.</text>
</comment>
<reference evidence="2" key="1">
    <citation type="submission" date="2020-10" db="EMBL/GenBank/DDBJ databases">
        <authorList>
            <person name="Gilroy R."/>
        </authorList>
    </citation>
    <scope>NUCLEOTIDE SEQUENCE</scope>
    <source>
        <strain evidence="2">CHK186-9395</strain>
    </source>
</reference>
<dbReference type="EMBL" id="DVOJ01000010">
    <property type="protein sequence ID" value="HIV01465.1"/>
    <property type="molecule type" value="Genomic_DNA"/>
</dbReference>
<keyword evidence="1" id="KW-1133">Transmembrane helix</keyword>
<dbReference type="Pfam" id="PF04298">
    <property type="entry name" value="Zn_peptidase_2"/>
    <property type="match status" value="1"/>
</dbReference>
<accession>A0A9D1SYI3</accession>
<feature type="transmembrane region" description="Helical" evidence="1">
    <location>
        <begin position="211"/>
        <end position="232"/>
    </location>
</feature>
<keyword evidence="1" id="KW-0812">Transmembrane</keyword>
<evidence type="ECO:0000313" key="2">
    <source>
        <dbReference type="EMBL" id="HIV01465.1"/>
    </source>
</evidence>
<evidence type="ECO:0000256" key="1">
    <source>
        <dbReference type="SAM" id="Phobius"/>
    </source>
</evidence>